<feature type="signal peptide" evidence="1">
    <location>
        <begin position="1"/>
        <end position="23"/>
    </location>
</feature>
<sequence>MKVIRSLALAVAVVLLAGLPLLAQNQIDNPVYQNWARFKPGTRVAYSQTSEVMGNTTESQIVYELVEVTPDKVVVELTGSTTLLGKRTDMPKARLEYPARTDPADPTVKNALNARTASTEETLDLLGGKLTCKVFEATVEQQGSTIKSRFWYSDEIPGSLVKSETIMEKPVQTKTLMVLSEKVIK</sequence>
<accession>A0A367ZNU5</accession>
<dbReference type="AlphaFoldDB" id="A0A367ZNU5"/>
<proteinExistence type="predicted"/>
<organism evidence="2 3">
    <name type="scientific">Candidatus Ozemobacter sibiricus</name>
    <dbReference type="NCBI Taxonomy" id="2268124"/>
    <lineage>
        <taxon>Bacteria</taxon>
        <taxon>Candidatus Ozemobacteria</taxon>
        <taxon>Candidatus Ozemobacterales</taxon>
        <taxon>Candidatus Ozemobacteraceae</taxon>
        <taxon>Candidatus Ozemobacter</taxon>
    </lineage>
</organism>
<evidence type="ECO:0000313" key="2">
    <source>
        <dbReference type="EMBL" id="RCK79537.1"/>
    </source>
</evidence>
<gene>
    <name evidence="2" type="ORF">OZSIB_4291</name>
</gene>
<feature type="chain" id="PRO_5016942356" description="DUF3108 domain-containing protein" evidence="1">
    <location>
        <begin position="24"/>
        <end position="185"/>
    </location>
</feature>
<comment type="caution">
    <text evidence="2">The sequence shown here is derived from an EMBL/GenBank/DDBJ whole genome shotgun (WGS) entry which is preliminary data.</text>
</comment>
<evidence type="ECO:0008006" key="4">
    <source>
        <dbReference type="Google" id="ProtNLM"/>
    </source>
</evidence>
<name>A0A367ZNU5_9BACT</name>
<dbReference type="Proteomes" id="UP000252355">
    <property type="component" value="Unassembled WGS sequence"/>
</dbReference>
<dbReference type="EMBL" id="QOQW01000012">
    <property type="protein sequence ID" value="RCK79537.1"/>
    <property type="molecule type" value="Genomic_DNA"/>
</dbReference>
<reference evidence="2 3" key="1">
    <citation type="submission" date="2018-05" db="EMBL/GenBank/DDBJ databases">
        <title>A metagenomic window into the 2 km-deep terrestrial subsurface aquifer revealed taxonomically and functionally diverse microbial community comprising novel uncultured bacterial lineages.</title>
        <authorList>
            <person name="Kadnikov V.V."/>
            <person name="Mardanov A.V."/>
            <person name="Beletsky A.V."/>
            <person name="Banks D."/>
            <person name="Pimenov N.V."/>
            <person name="Frank Y.A."/>
            <person name="Karnachuk O.V."/>
            <person name="Ravin N.V."/>
        </authorList>
    </citation>
    <scope>NUCLEOTIDE SEQUENCE [LARGE SCALE GENOMIC DNA]</scope>
    <source>
        <strain evidence="2">BY5</strain>
    </source>
</reference>
<evidence type="ECO:0000256" key="1">
    <source>
        <dbReference type="SAM" id="SignalP"/>
    </source>
</evidence>
<evidence type="ECO:0000313" key="3">
    <source>
        <dbReference type="Proteomes" id="UP000252355"/>
    </source>
</evidence>
<protein>
    <recommendedName>
        <fullName evidence="4">DUF3108 domain-containing protein</fullName>
    </recommendedName>
</protein>
<keyword evidence="1" id="KW-0732">Signal</keyword>